<organism evidence="2 3">
    <name type="scientific">Oryza sativa subsp. japonica</name>
    <name type="common">Rice</name>
    <dbReference type="NCBI Taxonomy" id="39947"/>
    <lineage>
        <taxon>Eukaryota</taxon>
        <taxon>Viridiplantae</taxon>
        <taxon>Streptophyta</taxon>
        <taxon>Embryophyta</taxon>
        <taxon>Tracheophyta</taxon>
        <taxon>Spermatophyta</taxon>
        <taxon>Magnoliopsida</taxon>
        <taxon>Liliopsida</taxon>
        <taxon>Poales</taxon>
        <taxon>Poaceae</taxon>
        <taxon>BOP clade</taxon>
        <taxon>Oryzoideae</taxon>
        <taxon>Oryzeae</taxon>
        <taxon>Oryzinae</taxon>
        <taxon>Oryza</taxon>
        <taxon>Oryza sativa</taxon>
    </lineage>
</organism>
<name>Q6ESN4_ORYSJ</name>
<reference evidence="3" key="2">
    <citation type="journal article" date="2008" name="Nucleic Acids Res.">
        <title>The rice annotation project database (RAP-DB): 2008 update.</title>
        <authorList>
            <consortium name="The rice annotation project (RAP)"/>
        </authorList>
    </citation>
    <scope>GENOME REANNOTATION</scope>
    <source>
        <strain evidence="3">cv. Nipponbare</strain>
    </source>
</reference>
<feature type="compositionally biased region" description="Polar residues" evidence="1">
    <location>
        <begin position="63"/>
        <end position="79"/>
    </location>
</feature>
<reference evidence="3" key="1">
    <citation type="journal article" date="2005" name="Nature">
        <title>The map-based sequence of the rice genome.</title>
        <authorList>
            <consortium name="International rice genome sequencing project (IRGSP)"/>
            <person name="Matsumoto T."/>
            <person name="Wu J."/>
            <person name="Kanamori H."/>
            <person name="Katayose Y."/>
            <person name="Fujisawa M."/>
            <person name="Namiki N."/>
            <person name="Mizuno H."/>
            <person name="Yamamoto K."/>
            <person name="Antonio B.A."/>
            <person name="Baba T."/>
            <person name="Sakata K."/>
            <person name="Nagamura Y."/>
            <person name="Aoki H."/>
            <person name="Arikawa K."/>
            <person name="Arita K."/>
            <person name="Bito T."/>
            <person name="Chiden Y."/>
            <person name="Fujitsuka N."/>
            <person name="Fukunaka R."/>
            <person name="Hamada M."/>
            <person name="Harada C."/>
            <person name="Hayashi A."/>
            <person name="Hijishita S."/>
            <person name="Honda M."/>
            <person name="Hosokawa S."/>
            <person name="Ichikawa Y."/>
            <person name="Idonuma A."/>
            <person name="Iijima M."/>
            <person name="Ikeda M."/>
            <person name="Ikeno M."/>
            <person name="Ito K."/>
            <person name="Ito S."/>
            <person name="Ito T."/>
            <person name="Ito Y."/>
            <person name="Ito Y."/>
            <person name="Iwabuchi A."/>
            <person name="Kamiya K."/>
            <person name="Karasawa W."/>
            <person name="Kurita K."/>
            <person name="Katagiri S."/>
            <person name="Kikuta A."/>
            <person name="Kobayashi H."/>
            <person name="Kobayashi N."/>
            <person name="Machita K."/>
            <person name="Maehara T."/>
            <person name="Masukawa M."/>
            <person name="Mizubayashi T."/>
            <person name="Mukai Y."/>
            <person name="Nagasaki H."/>
            <person name="Nagata Y."/>
            <person name="Naito S."/>
            <person name="Nakashima M."/>
            <person name="Nakama Y."/>
            <person name="Nakamichi Y."/>
            <person name="Nakamura M."/>
            <person name="Meguro A."/>
            <person name="Negishi M."/>
            <person name="Ohta I."/>
            <person name="Ohta T."/>
            <person name="Okamoto M."/>
            <person name="Ono N."/>
            <person name="Saji S."/>
            <person name="Sakaguchi M."/>
            <person name="Sakai K."/>
            <person name="Shibata M."/>
            <person name="Shimokawa T."/>
            <person name="Song J."/>
            <person name="Takazaki Y."/>
            <person name="Terasawa K."/>
            <person name="Tsugane M."/>
            <person name="Tsuji K."/>
            <person name="Ueda S."/>
            <person name="Waki K."/>
            <person name="Yamagata H."/>
            <person name="Yamamoto M."/>
            <person name="Yamamoto S."/>
            <person name="Yamane H."/>
            <person name="Yoshiki S."/>
            <person name="Yoshihara R."/>
            <person name="Yukawa K."/>
            <person name="Zhong H."/>
            <person name="Yano M."/>
            <person name="Yuan Q."/>
            <person name="Ouyang S."/>
            <person name="Liu J."/>
            <person name="Jones K.M."/>
            <person name="Gansberger K."/>
            <person name="Moffat K."/>
            <person name="Hill J."/>
            <person name="Bera J."/>
            <person name="Fadrosh D."/>
            <person name="Jin S."/>
            <person name="Johri S."/>
            <person name="Kim M."/>
            <person name="Overton L."/>
            <person name="Reardon M."/>
            <person name="Tsitrin T."/>
            <person name="Vuong H."/>
            <person name="Weaver B."/>
            <person name="Ciecko A."/>
            <person name="Tallon L."/>
            <person name="Jackson J."/>
            <person name="Pai G."/>
            <person name="Aken S.V."/>
            <person name="Utterback T."/>
            <person name="Reidmuller S."/>
            <person name="Feldblyum T."/>
            <person name="Hsiao J."/>
            <person name="Zismann V."/>
            <person name="Iobst S."/>
            <person name="de Vazeille A.R."/>
            <person name="Buell C.R."/>
            <person name="Ying K."/>
            <person name="Li Y."/>
            <person name="Lu T."/>
            <person name="Huang Y."/>
            <person name="Zhao Q."/>
            <person name="Feng Q."/>
            <person name="Zhang L."/>
            <person name="Zhu J."/>
            <person name="Weng Q."/>
            <person name="Mu J."/>
            <person name="Lu Y."/>
            <person name="Fan D."/>
            <person name="Liu Y."/>
            <person name="Guan J."/>
            <person name="Zhang Y."/>
            <person name="Yu S."/>
            <person name="Liu X."/>
            <person name="Zhang Y."/>
            <person name="Hong G."/>
            <person name="Han B."/>
            <person name="Choisne N."/>
            <person name="Demange N."/>
            <person name="Orjeda G."/>
            <person name="Samain S."/>
            <person name="Cattolico L."/>
            <person name="Pelletier E."/>
            <person name="Couloux A."/>
            <person name="Segurens B."/>
            <person name="Wincker P."/>
            <person name="D'Hont A."/>
            <person name="Scarpelli C."/>
            <person name="Weissenbach J."/>
            <person name="Salanoubat M."/>
            <person name="Quetier F."/>
            <person name="Yu Y."/>
            <person name="Kim H.R."/>
            <person name="Rambo T."/>
            <person name="Currie J."/>
            <person name="Collura K."/>
            <person name="Luo M."/>
            <person name="Yang T."/>
            <person name="Ammiraju J.S.S."/>
            <person name="Engler F."/>
            <person name="Soderlund C."/>
            <person name="Wing R.A."/>
            <person name="Palmer L.E."/>
            <person name="de la Bastide M."/>
            <person name="Spiegel L."/>
            <person name="Nascimento L."/>
            <person name="Zutavern T."/>
            <person name="O'Shaughnessy A."/>
            <person name="Dike S."/>
            <person name="Dedhia N."/>
            <person name="Preston R."/>
            <person name="Balija V."/>
            <person name="McCombie W.R."/>
            <person name="Chow T."/>
            <person name="Chen H."/>
            <person name="Chung M."/>
            <person name="Chen C."/>
            <person name="Shaw J."/>
            <person name="Wu H."/>
            <person name="Hsiao K."/>
            <person name="Chao Y."/>
            <person name="Chu M."/>
            <person name="Cheng C."/>
            <person name="Hour A."/>
            <person name="Lee P."/>
            <person name="Lin S."/>
            <person name="Lin Y."/>
            <person name="Liou J."/>
            <person name="Liu S."/>
            <person name="Hsing Y."/>
            <person name="Raghuvanshi S."/>
            <person name="Mohanty A."/>
            <person name="Bharti A.K."/>
            <person name="Gaur A."/>
            <person name="Gupta V."/>
            <person name="Kumar D."/>
            <person name="Ravi V."/>
            <person name="Vij S."/>
            <person name="Kapur A."/>
            <person name="Khurana P."/>
            <person name="Khurana P."/>
            <person name="Khurana J.P."/>
            <person name="Tyagi A.K."/>
            <person name="Gaikwad K."/>
            <person name="Singh A."/>
            <person name="Dalal V."/>
            <person name="Srivastava S."/>
            <person name="Dixit A."/>
            <person name="Pal A.K."/>
            <person name="Ghazi I.A."/>
            <person name="Yadav M."/>
            <person name="Pandit A."/>
            <person name="Bhargava A."/>
            <person name="Sureshbabu K."/>
            <person name="Batra K."/>
            <person name="Sharma T.R."/>
            <person name="Mohapatra T."/>
            <person name="Singh N.K."/>
            <person name="Messing J."/>
            <person name="Nelson A.B."/>
            <person name="Fuks G."/>
            <person name="Kavchok S."/>
            <person name="Keizer G."/>
            <person name="Linton E."/>
            <person name="Llaca V."/>
            <person name="Song R."/>
            <person name="Tanyolac B."/>
            <person name="Young S."/>
            <person name="Ho-Il K."/>
            <person name="Hahn J.H."/>
            <person name="Sangsakoo G."/>
            <person name="Vanavichit A."/>
            <person name="de Mattos Luiz.A.T."/>
            <person name="Zimmer P.D."/>
            <person name="Malone G."/>
            <person name="Dellagostin O."/>
            <person name="de Oliveira A.C."/>
            <person name="Bevan M."/>
            <person name="Bancroft I."/>
            <person name="Minx P."/>
            <person name="Cordum H."/>
            <person name="Wilson R."/>
            <person name="Cheng Z."/>
            <person name="Jin W."/>
            <person name="Jiang J."/>
            <person name="Leong S.A."/>
            <person name="Iwama H."/>
            <person name="Gojobori T."/>
            <person name="Itoh T."/>
            <person name="Niimura Y."/>
            <person name="Fujii Y."/>
            <person name="Habara T."/>
            <person name="Sakai H."/>
            <person name="Sato Y."/>
            <person name="Wilson G."/>
            <person name="Kumar K."/>
            <person name="McCouch S."/>
            <person name="Juretic N."/>
            <person name="Hoen D."/>
            <person name="Wright S."/>
            <person name="Bruskiewich R."/>
            <person name="Bureau T."/>
            <person name="Miyao A."/>
            <person name="Hirochika H."/>
            <person name="Nishikawa T."/>
            <person name="Kadowaki K."/>
            <person name="Sugiura M."/>
            <person name="Burr B."/>
            <person name="Sasaki T."/>
        </authorList>
    </citation>
    <scope>NUCLEOTIDE SEQUENCE [LARGE SCALE GENOMIC DNA]</scope>
    <source>
        <strain evidence="3">cv. Nipponbare</strain>
    </source>
</reference>
<gene>
    <name evidence="2" type="primary">OJ1104_G11.10</name>
</gene>
<evidence type="ECO:0000256" key="1">
    <source>
        <dbReference type="SAM" id="MobiDB-lite"/>
    </source>
</evidence>
<dbReference type="Proteomes" id="UP000000763">
    <property type="component" value="Chromosome 9"/>
</dbReference>
<feature type="region of interest" description="Disordered" evidence="1">
    <location>
        <begin position="60"/>
        <end position="107"/>
    </location>
</feature>
<protein>
    <submittedName>
        <fullName evidence="2">Uncharacterized protein</fullName>
    </submittedName>
</protein>
<accession>Q6ESN4</accession>
<feature type="compositionally biased region" description="Basic residues" evidence="1">
    <location>
        <begin position="1"/>
        <end position="10"/>
    </location>
</feature>
<evidence type="ECO:0000313" key="2">
    <source>
        <dbReference type="EMBL" id="BAD28336.1"/>
    </source>
</evidence>
<sequence length="149" mass="15782">MRGARSRGPRRTGGSVNKFRPLPPPLRTHPISSSSSSPHSSHLFLFLLSSLPLIRLLPSPPHFSTSSGSTPSRLHPTSQAAAAGRPRRASRALTRRPGGDGGGLARSHAVAGWRGTARSGRWGCARCGRRGRARSGSALALLSFFIICD</sequence>
<feature type="compositionally biased region" description="Low complexity" evidence="1">
    <location>
        <begin position="28"/>
        <end position="37"/>
    </location>
</feature>
<proteinExistence type="predicted"/>
<feature type="region of interest" description="Disordered" evidence="1">
    <location>
        <begin position="1"/>
        <end position="37"/>
    </location>
</feature>
<evidence type="ECO:0000313" key="3">
    <source>
        <dbReference type="Proteomes" id="UP000000763"/>
    </source>
</evidence>
<feature type="compositionally biased region" description="Basic residues" evidence="1">
    <location>
        <begin position="85"/>
        <end position="94"/>
    </location>
</feature>
<dbReference type="AlphaFoldDB" id="Q6ESN4"/>
<dbReference type="EMBL" id="AP005091">
    <property type="protein sequence ID" value="BAD28336.1"/>
    <property type="molecule type" value="Genomic_DNA"/>
</dbReference>